<reference evidence="6 7" key="1">
    <citation type="submission" date="2022-09" db="EMBL/GenBank/DDBJ databases">
        <authorList>
            <person name="Palmer J.M."/>
        </authorList>
    </citation>
    <scope>NUCLEOTIDE SEQUENCE [LARGE SCALE GENOMIC DNA]</scope>
    <source>
        <strain evidence="6 7">DSM 7382</strain>
    </source>
</reference>
<dbReference type="InterPro" id="IPR038213">
    <property type="entry name" value="IFI6/IFI27-like_sf"/>
</dbReference>
<dbReference type="Pfam" id="PF06140">
    <property type="entry name" value="Ifi-6-16"/>
    <property type="match status" value="1"/>
</dbReference>
<keyword evidence="3" id="KW-0812">Transmembrane</keyword>
<dbReference type="Gene3D" id="6.10.110.10">
    <property type="match status" value="1"/>
</dbReference>
<organism evidence="6 7">
    <name type="scientific">Cerrena zonata</name>
    <dbReference type="NCBI Taxonomy" id="2478898"/>
    <lineage>
        <taxon>Eukaryota</taxon>
        <taxon>Fungi</taxon>
        <taxon>Dikarya</taxon>
        <taxon>Basidiomycota</taxon>
        <taxon>Agaricomycotina</taxon>
        <taxon>Agaricomycetes</taxon>
        <taxon>Polyporales</taxon>
        <taxon>Cerrenaceae</taxon>
        <taxon>Cerrena</taxon>
    </lineage>
</organism>
<dbReference type="GO" id="GO:0016020">
    <property type="term" value="C:membrane"/>
    <property type="evidence" value="ECO:0007669"/>
    <property type="project" value="UniProtKB-SubCell"/>
</dbReference>
<sequence length="328" mass="36210">MRVPIISFFVLLTLIYSIFINVSTTTARAYPNAAAVDRAHPNNVQELLRTLSIFGDAKQKFLDIIYGGMGMTPFDFWKQANSLGQQLQTYSESLLDDAKSEVQEASESIEKVRQIVHDLVASANHLRADLASQIGHDFNAELLFQDLEDALLPIVEKLHEMFPAPDHAPHHDERERAVRELLDKIEEKIVAVGTKHGVDEAVLHKHIETINPLILKLVVLIGDLSEQHPILRNMLIFTVVGLMIPESWILRPILCLFGFCPNGPAKGSAAAWVQKVFYGGTVTKGSWFAYLQRAGMRGFPPGIGKTIMGGIGAGIGLCWSLMPCSSSS</sequence>
<keyword evidence="5" id="KW-0472">Membrane</keyword>
<dbReference type="Proteomes" id="UP001385951">
    <property type="component" value="Unassembled WGS sequence"/>
</dbReference>
<protein>
    <submittedName>
        <fullName evidence="6">Uncharacterized protein</fullName>
    </submittedName>
</protein>
<keyword evidence="7" id="KW-1185">Reference proteome</keyword>
<name>A0AAW0GS54_9APHY</name>
<comment type="subcellular location">
    <subcellularLocation>
        <location evidence="1">Membrane</location>
        <topology evidence="1">Multi-pass membrane protein</topology>
    </subcellularLocation>
</comment>
<evidence type="ECO:0000256" key="3">
    <source>
        <dbReference type="ARBA" id="ARBA00022692"/>
    </source>
</evidence>
<evidence type="ECO:0000313" key="6">
    <source>
        <dbReference type="EMBL" id="KAK7696351.1"/>
    </source>
</evidence>
<evidence type="ECO:0000256" key="2">
    <source>
        <dbReference type="ARBA" id="ARBA00007262"/>
    </source>
</evidence>
<evidence type="ECO:0000256" key="4">
    <source>
        <dbReference type="ARBA" id="ARBA00022989"/>
    </source>
</evidence>
<accession>A0AAW0GS54</accession>
<evidence type="ECO:0000256" key="1">
    <source>
        <dbReference type="ARBA" id="ARBA00004141"/>
    </source>
</evidence>
<comment type="caution">
    <text evidence="6">The sequence shown here is derived from an EMBL/GenBank/DDBJ whole genome shotgun (WGS) entry which is preliminary data.</text>
</comment>
<dbReference type="EMBL" id="JASBNA010000001">
    <property type="protein sequence ID" value="KAK7696351.1"/>
    <property type="molecule type" value="Genomic_DNA"/>
</dbReference>
<dbReference type="InterPro" id="IPR009311">
    <property type="entry name" value="IFI6/IFI27-like"/>
</dbReference>
<evidence type="ECO:0000256" key="5">
    <source>
        <dbReference type="ARBA" id="ARBA00023136"/>
    </source>
</evidence>
<keyword evidence="4" id="KW-1133">Transmembrane helix</keyword>
<proteinExistence type="inferred from homology"/>
<evidence type="ECO:0000313" key="7">
    <source>
        <dbReference type="Proteomes" id="UP001385951"/>
    </source>
</evidence>
<comment type="similarity">
    <text evidence="2">Belongs to the IFI6/IFI27 family.</text>
</comment>
<gene>
    <name evidence="6" type="ORF">QCA50_001005</name>
</gene>
<dbReference type="AlphaFoldDB" id="A0AAW0GS54"/>